<dbReference type="AlphaFoldDB" id="A0ABC8JY57"/>
<sequence>MDGATSPVQSACGSCNALKTLLGGLQLFRLSLSRERDLWIAITGAPTWMKLSSAGRKLGGLYKNMTWSRSNKQYGHTASKTLPYK</sequence>
<protein>
    <submittedName>
        <fullName evidence="1">Uncharacterized protein</fullName>
    </submittedName>
</protein>
<dbReference type="Proteomes" id="UP001642260">
    <property type="component" value="Unassembled WGS sequence"/>
</dbReference>
<proteinExistence type="predicted"/>
<name>A0ABC8JY57_ERUVS</name>
<organism evidence="1 2">
    <name type="scientific">Eruca vesicaria subsp. sativa</name>
    <name type="common">Garden rocket</name>
    <name type="synonym">Eruca sativa</name>
    <dbReference type="NCBI Taxonomy" id="29727"/>
    <lineage>
        <taxon>Eukaryota</taxon>
        <taxon>Viridiplantae</taxon>
        <taxon>Streptophyta</taxon>
        <taxon>Embryophyta</taxon>
        <taxon>Tracheophyta</taxon>
        <taxon>Spermatophyta</taxon>
        <taxon>Magnoliopsida</taxon>
        <taxon>eudicotyledons</taxon>
        <taxon>Gunneridae</taxon>
        <taxon>Pentapetalae</taxon>
        <taxon>rosids</taxon>
        <taxon>malvids</taxon>
        <taxon>Brassicales</taxon>
        <taxon>Brassicaceae</taxon>
        <taxon>Brassiceae</taxon>
        <taxon>Eruca</taxon>
    </lineage>
</organism>
<evidence type="ECO:0000313" key="2">
    <source>
        <dbReference type="Proteomes" id="UP001642260"/>
    </source>
</evidence>
<comment type="caution">
    <text evidence="1">The sequence shown here is derived from an EMBL/GenBank/DDBJ whole genome shotgun (WGS) entry which is preliminary data.</text>
</comment>
<dbReference type="EMBL" id="CAKOAT010141709">
    <property type="protein sequence ID" value="CAH8339075.1"/>
    <property type="molecule type" value="Genomic_DNA"/>
</dbReference>
<gene>
    <name evidence="1" type="ORF">ERUC_LOCUS15044</name>
</gene>
<accession>A0ABC8JY57</accession>
<keyword evidence="2" id="KW-1185">Reference proteome</keyword>
<evidence type="ECO:0000313" key="1">
    <source>
        <dbReference type="EMBL" id="CAH8339075.1"/>
    </source>
</evidence>
<reference evidence="1 2" key="1">
    <citation type="submission" date="2022-03" db="EMBL/GenBank/DDBJ databases">
        <authorList>
            <person name="Macdonald S."/>
            <person name="Ahmed S."/>
            <person name="Newling K."/>
        </authorList>
    </citation>
    <scope>NUCLEOTIDE SEQUENCE [LARGE SCALE GENOMIC DNA]</scope>
</reference>